<dbReference type="EC" id="2.1.1.320" evidence="7"/>
<evidence type="ECO:0000313" key="9">
    <source>
        <dbReference type="Proteomes" id="UP000271241"/>
    </source>
</evidence>
<dbReference type="Proteomes" id="UP000271241">
    <property type="component" value="Unassembled WGS sequence"/>
</dbReference>
<evidence type="ECO:0000256" key="1">
    <source>
        <dbReference type="ARBA" id="ARBA00004173"/>
    </source>
</evidence>
<dbReference type="PANTHER" id="PTHR12049:SF7">
    <property type="entry name" value="PROTEIN ARGININE METHYLTRANSFERASE NDUFAF7, MITOCHONDRIAL"/>
    <property type="match status" value="1"/>
</dbReference>
<evidence type="ECO:0000256" key="2">
    <source>
        <dbReference type="ARBA" id="ARBA00005891"/>
    </source>
</evidence>
<proteinExistence type="inferred from homology"/>
<comment type="similarity">
    <text evidence="2 7">Belongs to the NDUFAF7 family.</text>
</comment>
<comment type="subcellular location">
    <subcellularLocation>
        <location evidence="1 7">Mitochondrion</location>
    </subcellularLocation>
</comment>
<dbReference type="InterPro" id="IPR029063">
    <property type="entry name" value="SAM-dependent_MTases_sf"/>
</dbReference>
<dbReference type="Pfam" id="PF02636">
    <property type="entry name" value="Methyltransf_28"/>
    <property type="match status" value="1"/>
</dbReference>
<evidence type="ECO:0000313" key="8">
    <source>
        <dbReference type="EMBL" id="RKP08407.1"/>
    </source>
</evidence>
<reference evidence="9" key="1">
    <citation type="journal article" date="2018" name="Nat. Microbiol.">
        <title>Leveraging single-cell genomics to expand the fungal tree of life.</title>
        <authorList>
            <person name="Ahrendt S.R."/>
            <person name="Quandt C.A."/>
            <person name="Ciobanu D."/>
            <person name="Clum A."/>
            <person name="Salamov A."/>
            <person name="Andreopoulos B."/>
            <person name="Cheng J.F."/>
            <person name="Woyke T."/>
            <person name="Pelin A."/>
            <person name="Henrissat B."/>
            <person name="Reynolds N.K."/>
            <person name="Benny G.L."/>
            <person name="Smith M.E."/>
            <person name="James T.Y."/>
            <person name="Grigoriev I.V."/>
        </authorList>
    </citation>
    <scope>NUCLEOTIDE SEQUENCE [LARGE SCALE GENOMIC DNA]</scope>
    <source>
        <strain evidence="9">RSA 1356</strain>
    </source>
</reference>
<gene>
    <name evidence="8" type="ORF">THASP1DRAFT_29786</name>
</gene>
<name>A0A4P9XQS4_9FUNG</name>
<organism evidence="8 9">
    <name type="scientific">Thamnocephalis sphaerospora</name>
    <dbReference type="NCBI Taxonomy" id="78915"/>
    <lineage>
        <taxon>Eukaryota</taxon>
        <taxon>Fungi</taxon>
        <taxon>Fungi incertae sedis</taxon>
        <taxon>Zoopagomycota</taxon>
        <taxon>Zoopagomycotina</taxon>
        <taxon>Zoopagomycetes</taxon>
        <taxon>Zoopagales</taxon>
        <taxon>Sigmoideomycetaceae</taxon>
        <taxon>Thamnocephalis</taxon>
    </lineage>
</organism>
<dbReference type="STRING" id="78915.A0A4P9XQS4"/>
<comment type="catalytic activity">
    <reaction evidence="6 7">
        <text>L-arginyl-[protein] + 2 S-adenosyl-L-methionine = N(omega),N(omega)'-dimethyl-L-arginyl-[protein] + 2 S-adenosyl-L-homocysteine + 2 H(+)</text>
        <dbReference type="Rhea" id="RHEA:48108"/>
        <dbReference type="Rhea" id="RHEA-COMP:10532"/>
        <dbReference type="Rhea" id="RHEA-COMP:11992"/>
        <dbReference type="ChEBI" id="CHEBI:15378"/>
        <dbReference type="ChEBI" id="CHEBI:29965"/>
        <dbReference type="ChEBI" id="CHEBI:57856"/>
        <dbReference type="ChEBI" id="CHEBI:59789"/>
        <dbReference type="ChEBI" id="CHEBI:88221"/>
        <dbReference type="EC" id="2.1.1.320"/>
    </reaction>
</comment>
<accession>A0A4P9XQS4</accession>
<dbReference type="GO" id="GO:0005739">
    <property type="term" value="C:mitochondrion"/>
    <property type="evidence" value="ECO:0007669"/>
    <property type="project" value="UniProtKB-SubCell"/>
</dbReference>
<dbReference type="SUPFAM" id="SSF53335">
    <property type="entry name" value="S-adenosyl-L-methionine-dependent methyltransferases"/>
    <property type="match status" value="1"/>
</dbReference>
<comment type="function">
    <text evidence="7">Arginine methyltransferase involved in the assembly or stability of mitochondrial NADH:ubiquinone oxidoreductase complex (complex I).</text>
</comment>
<dbReference type="GO" id="GO:0032981">
    <property type="term" value="P:mitochondrial respiratory chain complex I assembly"/>
    <property type="evidence" value="ECO:0007669"/>
    <property type="project" value="TreeGrafter"/>
</dbReference>
<evidence type="ECO:0000256" key="5">
    <source>
        <dbReference type="ARBA" id="ARBA00023128"/>
    </source>
</evidence>
<dbReference type="EMBL" id="KZ992606">
    <property type="protein sequence ID" value="RKP08407.1"/>
    <property type="molecule type" value="Genomic_DNA"/>
</dbReference>
<dbReference type="InterPro" id="IPR038375">
    <property type="entry name" value="NDUFAF7_sf"/>
</dbReference>
<sequence length="450" mass="49372">MAVVAALLGRACRGRASAAWRIAASHRAVYAAAPTRRYTTDDATAATATVDHVAKEPLTPLAKQLQGQIKATGPLSVAHFMRQALTHPVYGYYMKRDVFGSKGDFTTSPEVSQMFGELLGVWLVMQWQGLGKPNTVQLVELGPGRGTLMDDMLRVSKRFPAFRRAITGVHLVEVSPELRRIQETKLCEQLADGVASGGSASGIPVRWHGNLEEWSTDAQFSGSPLLVAHEFLDAMPIHVLEKTKHGWREVMVDLDTDAESEVNFRFVLAPSATALANQLTADARYANLEEGARVEISPDAWGAVNQMARIVGERGGSAMLIDYGNDFAKPNTLRGIRNHRFCDLFTSPGEIDLTADVDFSFMRTAAQEFADVHGPVTQRDFLHRMGIQARLQMLLRRAGQDRQQQRHLIGSYNRLTDVAAMGSIYKFLTLTPKGTPTPVAFEALSVEPAA</sequence>
<evidence type="ECO:0000256" key="7">
    <source>
        <dbReference type="RuleBase" id="RU364114"/>
    </source>
</evidence>
<keyword evidence="5 7" id="KW-0496">Mitochondrion</keyword>
<evidence type="ECO:0000256" key="4">
    <source>
        <dbReference type="ARBA" id="ARBA00022679"/>
    </source>
</evidence>
<dbReference type="PANTHER" id="PTHR12049">
    <property type="entry name" value="PROTEIN ARGININE METHYLTRANSFERASE NDUFAF7, MITOCHONDRIAL"/>
    <property type="match status" value="1"/>
</dbReference>
<keyword evidence="3 7" id="KW-0489">Methyltransferase</keyword>
<dbReference type="GO" id="GO:0035243">
    <property type="term" value="F:protein-arginine omega-N symmetric methyltransferase activity"/>
    <property type="evidence" value="ECO:0007669"/>
    <property type="project" value="UniProtKB-EC"/>
</dbReference>
<keyword evidence="9" id="KW-1185">Reference proteome</keyword>
<dbReference type="Gene3D" id="3.40.50.12710">
    <property type="match status" value="1"/>
</dbReference>
<dbReference type="OrthoDB" id="5595109at2759"/>
<evidence type="ECO:0000256" key="3">
    <source>
        <dbReference type="ARBA" id="ARBA00022603"/>
    </source>
</evidence>
<protein>
    <recommendedName>
        <fullName evidence="7">Protein arginine methyltransferase NDUFAF7</fullName>
        <ecNumber evidence="7">2.1.1.320</ecNumber>
    </recommendedName>
</protein>
<keyword evidence="4 7" id="KW-0808">Transferase</keyword>
<dbReference type="GO" id="GO:0032259">
    <property type="term" value="P:methylation"/>
    <property type="evidence" value="ECO:0007669"/>
    <property type="project" value="UniProtKB-KW"/>
</dbReference>
<evidence type="ECO:0000256" key="6">
    <source>
        <dbReference type="ARBA" id="ARBA00048612"/>
    </source>
</evidence>
<dbReference type="AlphaFoldDB" id="A0A4P9XQS4"/>
<dbReference type="InterPro" id="IPR003788">
    <property type="entry name" value="NDUFAF7"/>
</dbReference>